<name>A0A6I4MLN6_9ACTN</name>
<reference evidence="1" key="1">
    <citation type="submission" date="2019-12" db="EMBL/GenBank/DDBJ databases">
        <title>Actinomadura physcomitrii sp. nov., a novel actinomycete isolated from moss [Physcomitrium sphaericum (Ludw) Fuernr].</title>
        <authorList>
            <person name="Zhuang X."/>
        </authorList>
    </citation>
    <scope>NUCLEOTIDE SEQUENCE [LARGE SCALE GENOMIC DNA]</scope>
    <source>
        <strain evidence="1">LD22</strain>
    </source>
</reference>
<dbReference type="Proteomes" id="UP000462055">
    <property type="component" value="Unassembled WGS sequence"/>
</dbReference>
<dbReference type="AlphaFoldDB" id="A0A6I4MLN6"/>
<organism evidence="1 2">
    <name type="scientific">Actinomadura physcomitrii</name>
    <dbReference type="NCBI Taxonomy" id="2650748"/>
    <lineage>
        <taxon>Bacteria</taxon>
        <taxon>Bacillati</taxon>
        <taxon>Actinomycetota</taxon>
        <taxon>Actinomycetes</taxon>
        <taxon>Streptosporangiales</taxon>
        <taxon>Thermomonosporaceae</taxon>
        <taxon>Actinomadura</taxon>
    </lineage>
</organism>
<sequence length="134" mass="14127">MVMNRKKVLILGAAVLMVLVVAGGAAWLLVTSGGELTYKTQAALRKAMPAKAADELSVRGLTLRSPLKCADLHGWTKGSMRVSCTGTTADNKQVKVLGTGEQQSKKNYFTILVDGRPVVENAQCLGAACHKKGG</sequence>
<evidence type="ECO:0008006" key="3">
    <source>
        <dbReference type="Google" id="ProtNLM"/>
    </source>
</evidence>
<evidence type="ECO:0000313" key="2">
    <source>
        <dbReference type="Proteomes" id="UP000462055"/>
    </source>
</evidence>
<gene>
    <name evidence="1" type="ORF">F8568_041755</name>
</gene>
<comment type="caution">
    <text evidence="1">The sequence shown here is derived from an EMBL/GenBank/DDBJ whole genome shotgun (WGS) entry which is preliminary data.</text>
</comment>
<keyword evidence="2" id="KW-1185">Reference proteome</keyword>
<evidence type="ECO:0000313" key="1">
    <source>
        <dbReference type="EMBL" id="MWA06762.1"/>
    </source>
</evidence>
<dbReference type="EMBL" id="WBMS02000056">
    <property type="protein sequence ID" value="MWA06762.1"/>
    <property type="molecule type" value="Genomic_DNA"/>
</dbReference>
<accession>A0A6I4MLN6</accession>
<protein>
    <recommendedName>
        <fullName evidence="3">DUF4333 domain-containing protein</fullName>
    </recommendedName>
</protein>
<proteinExistence type="predicted"/>